<keyword evidence="1" id="KW-0808">Transferase</keyword>
<reference evidence="1 2" key="1">
    <citation type="submission" date="2019-09" db="EMBL/GenBank/DDBJ databases">
        <title>Non-baumannii Acinetobacter spp. carrying blaNDM-1 isolated in China.</title>
        <authorList>
            <person name="Cui C."/>
            <person name="Chen C."/>
            <person name="Sun J."/>
            <person name="Liu Y."/>
        </authorList>
    </citation>
    <scope>NUCLEOTIDE SEQUENCE [LARGE SCALE GENOMIC DNA]</scope>
    <source>
        <strain evidence="1 2">B18</strain>
    </source>
</reference>
<name>A0A6C0YUM3_9GAMM</name>
<evidence type="ECO:0000313" key="2">
    <source>
        <dbReference type="Proteomes" id="UP000503440"/>
    </source>
</evidence>
<dbReference type="GO" id="GO:0032259">
    <property type="term" value="P:methylation"/>
    <property type="evidence" value="ECO:0007669"/>
    <property type="project" value="UniProtKB-KW"/>
</dbReference>
<accession>A0A6C0YUM3</accession>
<gene>
    <name evidence="1" type="ORF">FSC09_04645</name>
</gene>
<dbReference type="InterPro" id="IPR029063">
    <property type="entry name" value="SAM-dependent_MTases_sf"/>
</dbReference>
<dbReference type="Pfam" id="PF13649">
    <property type="entry name" value="Methyltransf_25"/>
    <property type="match status" value="1"/>
</dbReference>
<organism evidence="1 2">
    <name type="scientific">Acinetobacter indicus</name>
    <dbReference type="NCBI Taxonomy" id="756892"/>
    <lineage>
        <taxon>Bacteria</taxon>
        <taxon>Pseudomonadati</taxon>
        <taxon>Pseudomonadota</taxon>
        <taxon>Gammaproteobacteria</taxon>
        <taxon>Moraxellales</taxon>
        <taxon>Moraxellaceae</taxon>
        <taxon>Acinetobacter</taxon>
    </lineage>
</organism>
<dbReference type="RefSeq" id="WP_005179171.1">
    <property type="nucleotide sequence ID" value="NZ_CAXNYR010000013.1"/>
</dbReference>
<dbReference type="AlphaFoldDB" id="A0A6C0YUM3"/>
<protein>
    <submittedName>
        <fullName evidence="1">Class I SAM-dependent methyltransferase</fullName>
    </submittedName>
</protein>
<dbReference type="Gene3D" id="3.40.50.150">
    <property type="entry name" value="Vaccinia Virus protein VP39"/>
    <property type="match status" value="1"/>
</dbReference>
<sequence>MTPRFSNPWDERYHSTDHLYGEAANVFIQQMAQQLAISGATLGIAEGEGRNLIYLAERAREQQLPFAGLLWDYSTVALEKAQKHAQAKQLTLDTAAVDLSQVEWPENQFQHAICVFGHVNQPTQQKLLHGVRHSLKSGGWFIGEVYSKAQLAYATGGPGNPDMLYDPRDFLEIFQQDHLLHFFVGEVERHEGQLHQGKSHVIQFAIQIRK</sequence>
<dbReference type="InterPro" id="IPR041698">
    <property type="entry name" value="Methyltransf_25"/>
</dbReference>
<keyword evidence="1" id="KW-0489">Methyltransferase</keyword>
<dbReference type="GO" id="GO:0008168">
    <property type="term" value="F:methyltransferase activity"/>
    <property type="evidence" value="ECO:0007669"/>
    <property type="project" value="UniProtKB-KW"/>
</dbReference>
<dbReference type="GeneID" id="69466342"/>
<evidence type="ECO:0000313" key="1">
    <source>
        <dbReference type="EMBL" id="QIC69737.1"/>
    </source>
</evidence>
<dbReference type="Proteomes" id="UP000503440">
    <property type="component" value="Chromosome"/>
</dbReference>
<dbReference type="SUPFAM" id="SSF53335">
    <property type="entry name" value="S-adenosyl-L-methionine-dependent methyltransferases"/>
    <property type="match status" value="1"/>
</dbReference>
<dbReference type="EMBL" id="CP044455">
    <property type="protein sequence ID" value="QIC69737.1"/>
    <property type="molecule type" value="Genomic_DNA"/>
</dbReference>
<proteinExistence type="predicted"/>